<keyword evidence="1" id="KW-0805">Transcription regulation</keyword>
<dbReference type="KEGG" id="pib:BBD41_10790"/>
<dbReference type="PANTHER" id="PTHR47504:SF6">
    <property type="entry name" value="ARAC-FAMILY TRANSCRIPTIONAL REGULATOR"/>
    <property type="match status" value="1"/>
</dbReference>
<evidence type="ECO:0000256" key="1">
    <source>
        <dbReference type="ARBA" id="ARBA00023015"/>
    </source>
</evidence>
<keyword evidence="2" id="KW-0238">DNA-binding</keyword>
<dbReference type="GO" id="GO:0043565">
    <property type="term" value="F:sequence-specific DNA binding"/>
    <property type="evidence" value="ECO:0007669"/>
    <property type="project" value="InterPro"/>
</dbReference>
<dbReference type="Gene3D" id="2.60.120.260">
    <property type="entry name" value="Galactose-binding domain-like"/>
    <property type="match status" value="1"/>
</dbReference>
<evidence type="ECO:0000256" key="2">
    <source>
        <dbReference type="ARBA" id="ARBA00023125"/>
    </source>
</evidence>
<name>A0A1B2DZ87_9BACL</name>
<dbReference type="PRINTS" id="PR00032">
    <property type="entry name" value="HTHARAC"/>
</dbReference>
<feature type="domain" description="HTH araC/xylS-type" evidence="4">
    <location>
        <begin position="8"/>
        <end position="106"/>
    </location>
</feature>
<dbReference type="Gene3D" id="1.10.10.60">
    <property type="entry name" value="Homeodomain-like"/>
    <property type="match status" value="2"/>
</dbReference>
<evidence type="ECO:0000259" key="4">
    <source>
        <dbReference type="PROSITE" id="PS01124"/>
    </source>
</evidence>
<dbReference type="EMBL" id="CP016809">
    <property type="protein sequence ID" value="ANY73035.1"/>
    <property type="molecule type" value="Genomic_DNA"/>
</dbReference>
<dbReference type="InterPro" id="IPR020449">
    <property type="entry name" value="Tscrpt_reg_AraC-type_HTH"/>
</dbReference>
<dbReference type="InterPro" id="IPR018060">
    <property type="entry name" value="HTH_AraC"/>
</dbReference>
<organism evidence="5">
    <name type="scientific">Paenibacillus ihbetae</name>
    <dbReference type="NCBI Taxonomy" id="1870820"/>
    <lineage>
        <taxon>Bacteria</taxon>
        <taxon>Bacillati</taxon>
        <taxon>Bacillota</taxon>
        <taxon>Bacilli</taxon>
        <taxon>Bacillales</taxon>
        <taxon>Paenibacillaceae</taxon>
        <taxon>Paenibacillus</taxon>
    </lineage>
</organism>
<protein>
    <submittedName>
        <fullName evidence="5">Transcriptional regulator</fullName>
    </submittedName>
</protein>
<dbReference type="InterPro" id="IPR050959">
    <property type="entry name" value="MarA-like"/>
</dbReference>
<dbReference type="RefSeq" id="WP_099477596.1">
    <property type="nucleotide sequence ID" value="NZ_CP016809.1"/>
</dbReference>
<dbReference type="InterPro" id="IPR009057">
    <property type="entry name" value="Homeodomain-like_sf"/>
</dbReference>
<evidence type="ECO:0000313" key="5">
    <source>
        <dbReference type="EMBL" id="ANY73035.1"/>
    </source>
</evidence>
<dbReference type="SUPFAM" id="SSF46689">
    <property type="entry name" value="Homeodomain-like"/>
    <property type="match status" value="2"/>
</dbReference>
<sequence length="301" mass="34356">MNTKQIIQKSIAYMEQHLEQPLTLTDIASYAGFSPHHFHRLFRREVGLNIADYLRRRRLALAGQLLLHTETPIIDISLHCHFESQESFTRAFKKMYGIPPGRYRKIFSLHAQSSIQAKGDVSMNQQASNPSALKGWFLSGSHPQDYEMGVDRTVVHQGSASGYLRALTPMDPGAFATMMQQFKADKYRGKRMRFSGFVKTDNVAEYCGLWMRIDNHAEDVLQFDNMHDRRIAGSTNWNHYAIVLDVPEESATISIGVLLMGAGKVWVDSFRFEEVDLSVPTTHLDVHYELLDEPSNLSFEE</sequence>
<dbReference type="AlphaFoldDB" id="A0A1B2DZ87"/>
<dbReference type="PANTHER" id="PTHR47504">
    <property type="entry name" value="RIGHT ORIGIN-BINDING PROTEIN"/>
    <property type="match status" value="1"/>
</dbReference>
<proteinExistence type="predicted"/>
<dbReference type="PROSITE" id="PS01124">
    <property type="entry name" value="HTH_ARAC_FAMILY_2"/>
    <property type="match status" value="1"/>
</dbReference>
<keyword evidence="3" id="KW-0804">Transcription</keyword>
<dbReference type="GO" id="GO:0003700">
    <property type="term" value="F:DNA-binding transcription factor activity"/>
    <property type="evidence" value="ECO:0007669"/>
    <property type="project" value="InterPro"/>
</dbReference>
<accession>A0A1B2DZ87</accession>
<evidence type="ECO:0000256" key="3">
    <source>
        <dbReference type="ARBA" id="ARBA00023163"/>
    </source>
</evidence>
<gene>
    <name evidence="5" type="ORF">BBD41_10790</name>
</gene>
<dbReference type="Pfam" id="PF12833">
    <property type="entry name" value="HTH_18"/>
    <property type="match status" value="1"/>
</dbReference>
<reference evidence="5" key="1">
    <citation type="submission" date="2016-08" db="EMBL/GenBank/DDBJ databases">
        <title>Complete Genome Seqeunce of Paenibacillus sp. nov. IHBB 9852 from high altitute lake of Indian trans-Himalayas.</title>
        <authorList>
            <person name="Kiran S."/>
            <person name="Swarnkar M.K."/>
            <person name="Rana A."/>
            <person name="Tewari R."/>
            <person name="Gulati A."/>
        </authorList>
    </citation>
    <scope>NUCLEOTIDE SEQUENCE [LARGE SCALE GENOMIC DNA]</scope>
    <source>
        <strain evidence="5">IHBB 9852</strain>
    </source>
</reference>
<dbReference type="SMART" id="SM00342">
    <property type="entry name" value="HTH_ARAC"/>
    <property type="match status" value="1"/>
</dbReference>